<proteinExistence type="predicted"/>
<protein>
    <submittedName>
        <fullName evidence="1">Uncharacterized protein</fullName>
    </submittedName>
</protein>
<reference evidence="1 2" key="1">
    <citation type="journal article" date="2011" name="Vet. Res.">
        <title>Genome sequence of Helicobacter suis supports its role in gastric pathology.</title>
        <authorList>
            <person name="Vermoote M."/>
            <person name="Vandekerckhove T.T."/>
            <person name="Flahou B."/>
            <person name="Pasmans F."/>
            <person name="Smet A."/>
            <person name="De Groote D."/>
            <person name="Van Criekinge W."/>
            <person name="Ducatelle R."/>
            <person name="Haesebrouck F."/>
        </authorList>
    </citation>
    <scope>NUCLEOTIDE SEQUENCE [LARGE SCALE GENOMIC DNA]</scope>
    <source>
        <strain evidence="1 2">HS5</strain>
    </source>
</reference>
<dbReference type="AlphaFoldDB" id="E7G3U4"/>
<accession>E7G3U4</accession>
<evidence type="ECO:0000313" key="1">
    <source>
        <dbReference type="EMBL" id="EFX41970.1"/>
    </source>
</evidence>
<name>E7G3U4_9HELI</name>
<sequence>MRSWWACLGLILQIRNFGKLAWVRWKKCLRNLKGCLMDALQRYKAMSNQHCLDCLHFLYHHHVYFSIFCDLCCVRFEPPLPQEQIDSFGNFVLFVLAGYTFDSLKIHGEIPEIHFEAGLGDHIETTVKIALEGIVQIIVKDKNDSNVVLFNRCDPSLIFVDNTAEQLQSSKDAILSDPRNQQVIATLQGNLK</sequence>
<dbReference type="EMBL" id="ADHO01000109">
    <property type="protein sequence ID" value="EFX41970.1"/>
    <property type="molecule type" value="Genomic_DNA"/>
</dbReference>
<evidence type="ECO:0000313" key="2">
    <source>
        <dbReference type="Proteomes" id="UP000054093"/>
    </source>
</evidence>
<dbReference type="Proteomes" id="UP000054093">
    <property type="component" value="Unassembled WGS sequence"/>
</dbReference>
<gene>
    <name evidence="1" type="ORF">HSUHS5_0627</name>
</gene>
<organism evidence="1 2">
    <name type="scientific">Helicobacter suis HS5</name>
    <dbReference type="NCBI Taxonomy" id="710394"/>
    <lineage>
        <taxon>Bacteria</taxon>
        <taxon>Pseudomonadati</taxon>
        <taxon>Campylobacterota</taxon>
        <taxon>Epsilonproteobacteria</taxon>
        <taxon>Campylobacterales</taxon>
        <taxon>Helicobacteraceae</taxon>
        <taxon>Helicobacter</taxon>
    </lineage>
</organism>
<comment type="caution">
    <text evidence="1">The sequence shown here is derived from an EMBL/GenBank/DDBJ whole genome shotgun (WGS) entry which is preliminary data.</text>
</comment>